<protein>
    <recommendedName>
        <fullName evidence="12">Cycloidea-like protein</fullName>
    </recommendedName>
</protein>
<dbReference type="InterPro" id="IPR005333">
    <property type="entry name" value="Transcription_factor_TCP"/>
</dbReference>
<proteinExistence type="predicted"/>
<organism evidence="10 11">
    <name type="scientific">Lactuca virosa</name>
    <dbReference type="NCBI Taxonomy" id="75947"/>
    <lineage>
        <taxon>Eukaryota</taxon>
        <taxon>Viridiplantae</taxon>
        <taxon>Streptophyta</taxon>
        <taxon>Embryophyta</taxon>
        <taxon>Tracheophyta</taxon>
        <taxon>Spermatophyta</taxon>
        <taxon>Magnoliopsida</taxon>
        <taxon>eudicotyledons</taxon>
        <taxon>Gunneridae</taxon>
        <taxon>Pentapetalae</taxon>
        <taxon>asterids</taxon>
        <taxon>campanulids</taxon>
        <taxon>Asterales</taxon>
        <taxon>Asteraceae</taxon>
        <taxon>Cichorioideae</taxon>
        <taxon>Cichorieae</taxon>
        <taxon>Lactucinae</taxon>
        <taxon>Lactuca</taxon>
    </lineage>
</organism>
<dbReference type="GO" id="GO:2000032">
    <property type="term" value="P:regulation of secondary shoot formation"/>
    <property type="evidence" value="ECO:0007669"/>
    <property type="project" value="TreeGrafter"/>
</dbReference>
<dbReference type="EMBL" id="CAKMRJ010000001">
    <property type="protein sequence ID" value="CAH1413164.1"/>
    <property type="molecule type" value="Genomic_DNA"/>
</dbReference>
<dbReference type="GO" id="GO:0005634">
    <property type="term" value="C:nucleus"/>
    <property type="evidence" value="ECO:0007669"/>
    <property type="project" value="UniProtKB-SubCell"/>
</dbReference>
<evidence type="ECO:0008006" key="12">
    <source>
        <dbReference type="Google" id="ProtNLM"/>
    </source>
</evidence>
<feature type="region of interest" description="Disordered" evidence="7">
    <location>
        <begin position="56"/>
        <end position="78"/>
    </location>
</feature>
<comment type="caution">
    <text evidence="10">The sequence shown here is derived from an EMBL/GenBank/DDBJ whole genome shotgun (WGS) entry which is preliminary data.</text>
</comment>
<dbReference type="GO" id="GO:0003700">
    <property type="term" value="F:DNA-binding transcription factor activity"/>
    <property type="evidence" value="ECO:0007669"/>
    <property type="project" value="InterPro"/>
</dbReference>
<dbReference type="PROSITE" id="PS51369">
    <property type="entry name" value="TCP"/>
    <property type="match status" value="1"/>
</dbReference>
<evidence type="ECO:0000256" key="6">
    <source>
        <dbReference type="ARBA" id="ARBA00023242"/>
    </source>
</evidence>
<reference evidence="10 11" key="1">
    <citation type="submission" date="2022-01" db="EMBL/GenBank/DDBJ databases">
        <authorList>
            <person name="Xiong W."/>
            <person name="Schranz E."/>
        </authorList>
    </citation>
    <scope>NUCLEOTIDE SEQUENCE [LARGE SCALE GENOMIC DNA]</scope>
</reference>
<keyword evidence="6" id="KW-0539">Nucleus</keyword>
<sequence length="299" mass="34223">MFNFSNSFPSPINGFPHSYGVFFGQEKDGVHFNHHPFIAGDCSFDHVQTPLPIKASSIQNSDNRNHLNLSESVNSPSRKRVAVSKKDRHSKIFTAQGPRDRRVRLSIEISRKFFGLQDLLGFDKASKTLDWLFTKSKSAIKDLLEEKKHTLSPSTLTDQCEEVFMEKGDHVEKKGKKKKPVAKYVNGGKRKKKTTPKNMKTGFPMNLAARNQLRAEARARARERTIEKSRNKNLENNDSKNVLDDRNYCYLQSQSNHEPKIGESFIEQKLPKPYSLLYTSHHNFVGSKDSSSQFKNNLH</sequence>
<keyword evidence="5" id="KW-0804">Transcription</keyword>
<dbReference type="Proteomes" id="UP001157418">
    <property type="component" value="Unassembled WGS sequence"/>
</dbReference>
<dbReference type="PANTHER" id="PTHR31072:SF224">
    <property type="entry name" value="TRANSCRIPTION FACTOR TCP1"/>
    <property type="match status" value="1"/>
</dbReference>
<evidence type="ECO:0000256" key="4">
    <source>
        <dbReference type="ARBA" id="ARBA00023125"/>
    </source>
</evidence>
<dbReference type="Pfam" id="PF03634">
    <property type="entry name" value="TCP"/>
    <property type="match status" value="1"/>
</dbReference>
<feature type="domain" description="TCP" evidence="8">
    <location>
        <begin position="85"/>
        <end position="143"/>
    </location>
</feature>
<keyword evidence="2" id="KW-0217">Developmental protein</keyword>
<dbReference type="InterPro" id="IPR017887">
    <property type="entry name" value="TF_TCP_subgr"/>
</dbReference>
<evidence type="ECO:0000256" key="2">
    <source>
        <dbReference type="ARBA" id="ARBA00022473"/>
    </source>
</evidence>
<keyword evidence="4" id="KW-0238">DNA-binding</keyword>
<dbReference type="InterPro" id="IPR017888">
    <property type="entry name" value="CYC/TB1_R_domain"/>
</dbReference>
<evidence type="ECO:0000259" key="9">
    <source>
        <dbReference type="PROSITE" id="PS51370"/>
    </source>
</evidence>
<evidence type="ECO:0000256" key="1">
    <source>
        <dbReference type="ARBA" id="ARBA00004123"/>
    </source>
</evidence>
<dbReference type="PROSITE" id="PS51370">
    <property type="entry name" value="R"/>
    <property type="match status" value="1"/>
</dbReference>
<feature type="domain" description="R" evidence="9">
    <location>
        <begin position="211"/>
        <end position="228"/>
    </location>
</feature>
<evidence type="ECO:0000256" key="7">
    <source>
        <dbReference type="SAM" id="MobiDB-lite"/>
    </source>
</evidence>
<dbReference type="PANTHER" id="PTHR31072">
    <property type="entry name" value="TRANSCRIPTION FACTOR TCP4-RELATED"/>
    <property type="match status" value="1"/>
</dbReference>
<gene>
    <name evidence="10" type="ORF">LVIROSA_LOCUS1137</name>
</gene>
<evidence type="ECO:0000256" key="3">
    <source>
        <dbReference type="ARBA" id="ARBA00023015"/>
    </source>
</evidence>
<evidence type="ECO:0000313" key="11">
    <source>
        <dbReference type="Proteomes" id="UP001157418"/>
    </source>
</evidence>
<evidence type="ECO:0000259" key="8">
    <source>
        <dbReference type="PROSITE" id="PS51369"/>
    </source>
</evidence>
<feature type="compositionally biased region" description="Polar residues" evidence="7">
    <location>
        <begin position="56"/>
        <end position="76"/>
    </location>
</feature>
<keyword evidence="11" id="KW-1185">Reference proteome</keyword>
<comment type="subcellular location">
    <subcellularLocation>
        <location evidence="1">Nucleus</location>
    </subcellularLocation>
</comment>
<accession>A0AAU9LNC1</accession>
<dbReference type="AlphaFoldDB" id="A0AAU9LNC1"/>
<evidence type="ECO:0000256" key="5">
    <source>
        <dbReference type="ARBA" id="ARBA00023163"/>
    </source>
</evidence>
<name>A0AAU9LNC1_9ASTR</name>
<keyword evidence="3" id="KW-0805">Transcription regulation</keyword>
<dbReference type="GO" id="GO:0043565">
    <property type="term" value="F:sequence-specific DNA binding"/>
    <property type="evidence" value="ECO:0007669"/>
    <property type="project" value="TreeGrafter"/>
</dbReference>
<evidence type="ECO:0000313" key="10">
    <source>
        <dbReference type="EMBL" id="CAH1413164.1"/>
    </source>
</evidence>